<reference evidence="2 3" key="1">
    <citation type="submission" date="2023-10" db="EMBL/GenBank/DDBJ databases">
        <title>Rubellicoccus peritrichatus gen. nov., sp. nov., isolated from an algae of coral reef tank.</title>
        <authorList>
            <person name="Luo J."/>
        </authorList>
    </citation>
    <scope>NUCLEOTIDE SEQUENCE [LARGE SCALE GENOMIC DNA]</scope>
    <source>
        <strain evidence="2 3">CR14</strain>
    </source>
</reference>
<dbReference type="RefSeq" id="WP_317831631.1">
    <property type="nucleotide sequence ID" value="NZ_CP136920.1"/>
</dbReference>
<sequence length="556" mass="62165">MKHLSIALFLFLASSLAAQETELFVEVSGTKNFTNGGVSYTYSDGVTFNWNADTEQWTFTNGVDLLETITATGATNFYENWAGANVIIAPDPTTGAYVYTHSGFGDAFTYSLGVFEGIPPEEGCRPAEFFATRFFGDVTTCNLGPDVTIDILGRTSQGVTVTVEEGIELAAQDFLLQFEIQDAYSEHDIGDCVFEYDSHIQEIDVIIRGPGGLQLESHNFQAEYLPRTHVPYTNIYDKFEILDADCNPDKDIWRAKGYIPNPESSVVTLSFYISYENGAFEVHSETLLPGTGVDYQIEKELEYTLEIRFSSADANRPVTVTKTVKSFDYEPVTYYRILDNGGWEAETAIAQQDGLDGIYVADHLKDMESNEQNRHSEISGLLRELIADENRTSEMSEHLLEAINAGNATEEGNLTILRQMRDILKNQDDDSNEQIAALEAIEDALTDDTAVADPTVGEATSETHVDESDSLISQTGDLTLTVETIMVDLHPANWDVPVITGRTWEYDIEFPVLNTSLNIDFNRFSEWIDLFREIMRWVWTLIFAFASIHAIRSAFV</sequence>
<organism evidence="2 3">
    <name type="scientific">Rubellicoccus peritrichatus</name>
    <dbReference type="NCBI Taxonomy" id="3080537"/>
    <lineage>
        <taxon>Bacteria</taxon>
        <taxon>Pseudomonadati</taxon>
        <taxon>Verrucomicrobiota</taxon>
        <taxon>Opitutia</taxon>
        <taxon>Puniceicoccales</taxon>
        <taxon>Cerasicoccaceae</taxon>
        <taxon>Rubellicoccus</taxon>
    </lineage>
</organism>
<feature type="chain" id="PRO_5042814814" evidence="1">
    <location>
        <begin position="19"/>
        <end position="556"/>
    </location>
</feature>
<name>A0AAQ3LA24_9BACT</name>
<evidence type="ECO:0000313" key="2">
    <source>
        <dbReference type="EMBL" id="WOO39658.1"/>
    </source>
</evidence>
<proteinExistence type="predicted"/>
<evidence type="ECO:0000313" key="3">
    <source>
        <dbReference type="Proteomes" id="UP001304300"/>
    </source>
</evidence>
<dbReference type="AlphaFoldDB" id="A0AAQ3LA24"/>
<evidence type="ECO:0000256" key="1">
    <source>
        <dbReference type="SAM" id="SignalP"/>
    </source>
</evidence>
<keyword evidence="1" id="KW-0732">Signal</keyword>
<dbReference type="EMBL" id="CP136920">
    <property type="protein sequence ID" value="WOO39658.1"/>
    <property type="molecule type" value="Genomic_DNA"/>
</dbReference>
<feature type="signal peptide" evidence="1">
    <location>
        <begin position="1"/>
        <end position="18"/>
    </location>
</feature>
<keyword evidence="3" id="KW-1185">Reference proteome</keyword>
<gene>
    <name evidence="2" type="ORF">RZN69_13625</name>
</gene>
<dbReference type="KEGG" id="puo:RZN69_13625"/>
<protein>
    <submittedName>
        <fullName evidence="2">Uncharacterized protein</fullName>
    </submittedName>
</protein>
<dbReference type="Proteomes" id="UP001304300">
    <property type="component" value="Chromosome"/>
</dbReference>
<accession>A0AAQ3LA24</accession>